<organism evidence="1 2">
    <name type="scientific">Pseudomonas helleri</name>
    <dbReference type="NCBI Taxonomy" id="1608996"/>
    <lineage>
        <taxon>Bacteria</taxon>
        <taxon>Pseudomonadati</taxon>
        <taxon>Pseudomonadota</taxon>
        <taxon>Gammaproteobacteria</taxon>
        <taxon>Pseudomonadales</taxon>
        <taxon>Pseudomonadaceae</taxon>
        <taxon>Pseudomonas</taxon>
    </lineage>
</organism>
<gene>
    <name evidence="1" type="ORF">GHO27_03265</name>
</gene>
<sequence>MDITIHRKKGFLNNAFGRSAPLAVFFESACIGRLATGETLSLSLPDVNGTLQVGLLDTRNSPYIGSAHQSLVSISNPLAVSPSPAVQAFSVRTRVWVTFDVIDLAYWGPLRRWIFALERRAEG</sequence>
<dbReference type="Proteomes" id="UP000478064">
    <property type="component" value="Unassembled WGS sequence"/>
</dbReference>
<reference evidence="1 2" key="1">
    <citation type="submission" date="2019-10" db="EMBL/GenBank/DDBJ databases">
        <title>Evaluation of single-gene subtyping targets for Pseudomonas.</title>
        <authorList>
            <person name="Reichler S.J."/>
            <person name="Orsi R.H."/>
            <person name="Wiedmann M."/>
            <person name="Martin N.H."/>
            <person name="Murphy S.I."/>
        </authorList>
    </citation>
    <scope>NUCLEOTIDE SEQUENCE [LARGE SCALE GENOMIC DNA]</scope>
    <source>
        <strain evidence="1 2">FSL R10-1637</strain>
    </source>
</reference>
<comment type="caution">
    <text evidence="1">The sequence shown here is derived from an EMBL/GenBank/DDBJ whole genome shotgun (WGS) entry which is preliminary data.</text>
</comment>
<evidence type="ECO:0000313" key="2">
    <source>
        <dbReference type="Proteomes" id="UP000478064"/>
    </source>
</evidence>
<accession>A0A6L5HN79</accession>
<dbReference type="EMBL" id="WIVU01000004">
    <property type="protein sequence ID" value="MQU04703.1"/>
    <property type="molecule type" value="Genomic_DNA"/>
</dbReference>
<evidence type="ECO:0000313" key="1">
    <source>
        <dbReference type="EMBL" id="MQU04703.1"/>
    </source>
</evidence>
<proteinExistence type="predicted"/>
<protein>
    <submittedName>
        <fullName evidence="1">Uncharacterized protein</fullName>
    </submittedName>
</protein>
<name>A0A6L5HN79_9PSED</name>
<dbReference type="AlphaFoldDB" id="A0A6L5HN79"/>
<dbReference type="RefSeq" id="WP_153372617.1">
    <property type="nucleotide sequence ID" value="NZ_WIVU01000004.1"/>
</dbReference>